<name>A0ACC6P2F3_9BURK</name>
<dbReference type="EMBL" id="JAWDIE010000011">
    <property type="protein sequence ID" value="MEJ7138436.1"/>
    <property type="molecule type" value="Genomic_DNA"/>
</dbReference>
<evidence type="ECO:0000313" key="2">
    <source>
        <dbReference type="Proteomes" id="UP001364695"/>
    </source>
</evidence>
<dbReference type="Proteomes" id="UP001364695">
    <property type="component" value="Unassembled WGS sequence"/>
</dbReference>
<accession>A0ACC6P2F3</accession>
<gene>
    <name evidence="1" type="ORF">RV045_08330</name>
</gene>
<sequence>MRWLTRLIWIIPCLLVLAFGLKNLQPATVYGFGGSQWDTSMIYLVLVLFVAGLIVGLLAMLPVWLGLRWRLHRANLDVKRLKGELASARHSSALVSLKPKAAVAAEQDDHARA</sequence>
<protein>
    <submittedName>
        <fullName evidence="1">LapA family protein</fullName>
    </submittedName>
</protein>
<keyword evidence="2" id="KW-1185">Reference proteome</keyword>
<proteinExistence type="predicted"/>
<comment type="caution">
    <text evidence="1">The sequence shown here is derived from an EMBL/GenBank/DDBJ whole genome shotgun (WGS) entry which is preliminary data.</text>
</comment>
<reference evidence="1" key="1">
    <citation type="submission" date="2023-10" db="EMBL/GenBank/DDBJ databases">
        <title>Amphibacter perezi, gen. nov., sp. nov. a novel taxa of the family Comamonadaceae, class Betaproteobacteria isolated from the skin microbiota of Pelophylax perezi from different populations.</title>
        <authorList>
            <person name="Costa S."/>
            <person name="Proenca D.N."/>
            <person name="Lopes I."/>
            <person name="Morais P.V."/>
        </authorList>
    </citation>
    <scope>NUCLEOTIDE SEQUENCE</scope>
    <source>
        <strain evidence="1">SL12-8</strain>
    </source>
</reference>
<evidence type="ECO:0000313" key="1">
    <source>
        <dbReference type="EMBL" id="MEJ7138436.1"/>
    </source>
</evidence>
<organism evidence="1 2">
    <name type="scientific">Amphibiibacter pelophylacis</name>
    <dbReference type="NCBI Taxonomy" id="1799477"/>
    <lineage>
        <taxon>Bacteria</taxon>
        <taxon>Pseudomonadati</taxon>
        <taxon>Pseudomonadota</taxon>
        <taxon>Betaproteobacteria</taxon>
        <taxon>Burkholderiales</taxon>
        <taxon>Sphaerotilaceae</taxon>
        <taxon>Amphibiibacter</taxon>
    </lineage>
</organism>